<reference evidence="2" key="1">
    <citation type="submission" date="2022-06" db="EMBL/GenBank/DDBJ databases">
        <title>Diverse halophilic archaea isolated from saline environments.</title>
        <authorList>
            <person name="Cui H.-L."/>
        </authorList>
    </citation>
    <scope>NUCLEOTIDE SEQUENCE</scope>
    <source>
        <strain evidence="2">WLHS1</strain>
    </source>
</reference>
<protein>
    <submittedName>
        <fullName evidence="2">GNAT family N-acetyltransferase</fullName>
        <ecNumber evidence="2">2.3.1.-</ecNumber>
    </submittedName>
</protein>
<feature type="domain" description="BioF2-like acetyltransferase" evidence="1">
    <location>
        <begin position="167"/>
        <end position="301"/>
    </location>
</feature>
<dbReference type="Proteomes" id="UP001056855">
    <property type="component" value="Chromosome"/>
</dbReference>
<dbReference type="GO" id="GO:0016746">
    <property type="term" value="F:acyltransferase activity"/>
    <property type="evidence" value="ECO:0007669"/>
    <property type="project" value="UniProtKB-KW"/>
</dbReference>
<evidence type="ECO:0000313" key="3">
    <source>
        <dbReference type="Proteomes" id="UP001056855"/>
    </source>
</evidence>
<evidence type="ECO:0000313" key="2">
    <source>
        <dbReference type="EMBL" id="UTF54865.1"/>
    </source>
</evidence>
<dbReference type="Pfam" id="PF13480">
    <property type="entry name" value="Acetyltransf_6"/>
    <property type="match status" value="1"/>
</dbReference>
<dbReference type="InterPro" id="IPR038740">
    <property type="entry name" value="BioF2-like_GNAT_dom"/>
</dbReference>
<evidence type="ECO:0000259" key="1">
    <source>
        <dbReference type="Pfam" id="PF13480"/>
    </source>
</evidence>
<dbReference type="KEGG" id="sawl:NGM29_06295"/>
<keyword evidence="2" id="KW-0012">Acyltransferase</keyword>
<sequence>MTIEVVETDKPEEWDSYVKQASHATPFHQYAVLDLLADHTGTDLHLLTGYKGEEPVEVLPLFEMKRGPFSKIHSPPNAAEIAHLGPVRLHSNGVKQRKVEKDHRRFVNACWEWIETAIEPDFVSLWSSDRYTDVRPYLWNDFEVSPRYIYIIELGSGVEALFNELTKETRRRIRNTDEQAYEIIEGGLDTTQLLVRQLQDRHEEQGMSYGLTPELIAEFHARLPDEQLHPYCLCIDEEMVSGLLALEFGDTMHVWIGGVKTDTDLPVNELLYWHVIEQAASKGLDRVDLTTAMIPSLADYKSKFGPEPRVMFELRWESQIWQATKFGYQHLPKRGHKLIQSLLS</sequence>
<dbReference type="PANTHER" id="PTHR36174:SF1">
    <property type="entry name" value="LIPID II:GLYCINE GLYCYLTRANSFERASE"/>
    <property type="match status" value="1"/>
</dbReference>
<proteinExistence type="predicted"/>
<dbReference type="EC" id="2.3.1.-" evidence="2"/>
<dbReference type="InterPro" id="IPR050644">
    <property type="entry name" value="PG_Glycine_Bridge_Synth"/>
</dbReference>
<dbReference type="InterPro" id="IPR016181">
    <property type="entry name" value="Acyl_CoA_acyltransferase"/>
</dbReference>
<accession>A0A9E7SVW0</accession>
<dbReference type="PANTHER" id="PTHR36174">
    <property type="entry name" value="LIPID II:GLYCINE GLYCYLTRANSFERASE"/>
    <property type="match status" value="1"/>
</dbReference>
<keyword evidence="2" id="KW-0808">Transferase</keyword>
<dbReference type="EMBL" id="CP100355">
    <property type="protein sequence ID" value="UTF54865.1"/>
    <property type="molecule type" value="Genomic_DNA"/>
</dbReference>
<dbReference type="RefSeq" id="WP_254159584.1">
    <property type="nucleotide sequence ID" value="NZ_CP100355.1"/>
</dbReference>
<dbReference type="AlphaFoldDB" id="A0A9E7SVW0"/>
<name>A0A9E7SVW0_9EURY</name>
<organism evidence="2 3">
    <name type="scientific">Natronosalvus rutilus</name>
    <dbReference type="NCBI Taxonomy" id="2953753"/>
    <lineage>
        <taxon>Archaea</taxon>
        <taxon>Methanobacteriati</taxon>
        <taxon>Methanobacteriota</taxon>
        <taxon>Stenosarchaea group</taxon>
        <taxon>Halobacteria</taxon>
        <taxon>Halobacteriales</taxon>
        <taxon>Natrialbaceae</taxon>
        <taxon>Natronosalvus</taxon>
    </lineage>
</organism>
<gene>
    <name evidence="2" type="ORF">NGM29_06295</name>
</gene>
<keyword evidence="3" id="KW-1185">Reference proteome</keyword>
<dbReference type="GeneID" id="73289639"/>
<dbReference type="Gene3D" id="3.40.630.30">
    <property type="match status" value="1"/>
</dbReference>
<dbReference type="SUPFAM" id="SSF55729">
    <property type="entry name" value="Acyl-CoA N-acyltransferases (Nat)"/>
    <property type="match status" value="1"/>
</dbReference>